<name>A0AAE4BMH5_9DEIO</name>
<dbReference type="RefSeq" id="WP_309854277.1">
    <property type="nucleotide sequence ID" value="NZ_JAVDQJ010000004.1"/>
</dbReference>
<sequence>MTDLHTPRVALSGAHRALLLDLLADHPDLVRALREAPTDNLNAAHVHLGTYQQMMEAMRATPYATLLRQTETHLAAGAHALLHSLGVLPDAAAGPGRTVFVDYSATGEGRHIWWLWTPEEDPDAARAAFQQRFFPDDQAWTYFQLGLRDIPGRYPLPGMTAADITRGEYESHVNFS</sequence>
<organism evidence="1 2">
    <name type="scientific">Deinococcus soli</name>
    <name type="common">ex Cha et al. 2016</name>
    <dbReference type="NCBI Taxonomy" id="1309411"/>
    <lineage>
        <taxon>Bacteria</taxon>
        <taxon>Thermotogati</taxon>
        <taxon>Deinococcota</taxon>
        <taxon>Deinococci</taxon>
        <taxon>Deinococcales</taxon>
        <taxon>Deinococcaceae</taxon>
        <taxon>Deinococcus</taxon>
    </lineage>
</organism>
<comment type="caution">
    <text evidence="1">The sequence shown here is derived from an EMBL/GenBank/DDBJ whole genome shotgun (WGS) entry which is preliminary data.</text>
</comment>
<dbReference type="Proteomes" id="UP001185331">
    <property type="component" value="Unassembled WGS sequence"/>
</dbReference>
<evidence type="ECO:0000313" key="2">
    <source>
        <dbReference type="Proteomes" id="UP001185331"/>
    </source>
</evidence>
<proteinExistence type="predicted"/>
<evidence type="ECO:0000313" key="1">
    <source>
        <dbReference type="EMBL" id="MDR6218164.1"/>
    </source>
</evidence>
<protein>
    <submittedName>
        <fullName evidence="1">Uncharacterized protein</fullName>
    </submittedName>
</protein>
<reference evidence="1" key="1">
    <citation type="submission" date="2023-07" db="EMBL/GenBank/DDBJ databases">
        <title>Sorghum-associated microbial communities from plants grown in Nebraska, USA.</title>
        <authorList>
            <person name="Schachtman D."/>
        </authorList>
    </citation>
    <scope>NUCLEOTIDE SEQUENCE</scope>
    <source>
        <strain evidence="1">BE330</strain>
    </source>
</reference>
<accession>A0AAE4BMH5</accession>
<dbReference type="EMBL" id="JAVDQK010000004">
    <property type="protein sequence ID" value="MDR6218164.1"/>
    <property type="molecule type" value="Genomic_DNA"/>
</dbReference>
<dbReference type="AlphaFoldDB" id="A0AAE4BMH5"/>
<gene>
    <name evidence="1" type="ORF">J2Y00_001727</name>
</gene>